<gene>
    <name evidence="1" type="ORF">NQT62_02055</name>
</gene>
<dbReference type="RefSeq" id="WP_256762893.1">
    <property type="nucleotide sequence ID" value="NZ_JANIGO010000001.1"/>
</dbReference>
<name>A0ABT1WCJ4_9BURK</name>
<dbReference type="EMBL" id="JANIGO010000001">
    <property type="protein sequence ID" value="MCQ8895220.1"/>
    <property type="molecule type" value="Genomic_DNA"/>
</dbReference>
<dbReference type="Proteomes" id="UP001204142">
    <property type="component" value="Unassembled WGS sequence"/>
</dbReference>
<comment type="caution">
    <text evidence="1">The sequence shown here is derived from an EMBL/GenBank/DDBJ whole genome shotgun (WGS) entry which is preliminary data.</text>
</comment>
<accession>A0ABT1WCJ4</accession>
<evidence type="ECO:0000313" key="2">
    <source>
        <dbReference type="Proteomes" id="UP001204142"/>
    </source>
</evidence>
<protein>
    <recommendedName>
        <fullName evidence="3">DNA methylase adenine-specific domain-containing protein</fullName>
    </recommendedName>
</protein>
<keyword evidence="2" id="KW-1185">Reference proteome</keyword>
<proteinExistence type="predicted"/>
<organism evidence="1 2">
    <name type="scientific">Limnobacter humi</name>
    <dbReference type="NCBI Taxonomy" id="1778671"/>
    <lineage>
        <taxon>Bacteria</taxon>
        <taxon>Pseudomonadati</taxon>
        <taxon>Pseudomonadota</taxon>
        <taxon>Betaproteobacteria</taxon>
        <taxon>Burkholderiales</taxon>
        <taxon>Burkholderiaceae</taxon>
        <taxon>Limnobacter</taxon>
    </lineage>
</organism>
<evidence type="ECO:0008006" key="3">
    <source>
        <dbReference type="Google" id="ProtNLM"/>
    </source>
</evidence>
<reference evidence="1 2" key="1">
    <citation type="submission" date="2022-07" db="EMBL/GenBank/DDBJ databases">
        <authorList>
            <person name="Xamxidin M."/>
            <person name="Wu M."/>
        </authorList>
    </citation>
    <scope>NUCLEOTIDE SEQUENCE [LARGE SCALE GENOMIC DNA]</scope>
    <source>
        <strain evidence="1 2">NBRC 111650</strain>
    </source>
</reference>
<sequence length="694" mass="78136">MTYLTYLKASRNLQQTGMQATHLETPLAHTAQKLAWPILGKRKRTPLNRPQNHVEPDHTNPAWQLMKQGLPELYRRSLARKLLLRPPQDLVRYLLADEIAQPNDSRVNWSERINQDGTQKKKSKPFDRTILSAWSSIPIDVRTNIRSRNQTLLEWVLNTSTEIKQRFPPMEAAATALYAPALQSQKTEWVNTRFRAFFDATGETSELLTGLKGHALNAAQTHLNAVHKVFLTLLASEIFSTIQVRMSAQTPTEELNSAWLAIKSHLNAQYAGWNDARAATRLYGTPNSVIVPRRVPQLNRFGLGNLTALLNREQVKITHTSTVKGGASLNNLEAIDLNARHIKDPKAARAMTQFFYSRFIKKTCEEIWHEKDRAAQLDFFKVYINKLKDSLSNTAEYPMTQALAVTHSAMAKVNLRANTSAQTPTVKHRIYDPSAGWGNRVYAYLALLNTNRIDKAYASDPNMEHNQIQSFLDGCVKLDTLSHFPKTAELKNLTLANKTIAENLAQALSEEPGQYSVYFSCPPYGDTLSVKHRRHDPKGDVMYEQYDRQINHSVDSFVDEFGIRLAILGGQVLCKNGQLLMQFNAQHALVLASILSESGLFNEIELARATNPPNRAVESKDPMLVSQLANSGQLYVMAARNEQTLRPNIRRNLLPATSADELIETLQSKAASLRSSDCIQTQLGTKVMYRSQQG</sequence>
<evidence type="ECO:0000313" key="1">
    <source>
        <dbReference type="EMBL" id="MCQ8895220.1"/>
    </source>
</evidence>